<comment type="similarity">
    <text evidence="2 6">Belongs to the 4-toluene sulfonate uptake permease (TSUP) (TC 2.A.102) family.</text>
</comment>
<keyword evidence="9" id="KW-1185">Reference proteome</keyword>
<evidence type="ECO:0000313" key="9">
    <source>
        <dbReference type="Proteomes" id="UP000296883"/>
    </source>
</evidence>
<comment type="subcellular location">
    <subcellularLocation>
        <location evidence="6">Cell membrane</location>
        <topology evidence="6">Multi-pass membrane protein</topology>
    </subcellularLocation>
    <subcellularLocation>
        <location evidence="1">Membrane</location>
        <topology evidence="1">Multi-pass membrane protein</topology>
    </subcellularLocation>
</comment>
<evidence type="ECO:0000256" key="2">
    <source>
        <dbReference type="ARBA" id="ARBA00009142"/>
    </source>
</evidence>
<feature type="transmembrane region" description="Helical" evidence="6">
    <location>
        <begin position="136"/>
        <end position="169"/>
    </location>
</feature>
<feature type="transmembrane region" description="Helical" evidence="6">
    <location>
        <begin position="176"/>
        <end position="197"/>
    </location>
</feature>
<keyword evidence="6" id="KW-1003">Cell membrane</keyword>
<feature type="transmembrane region" description="Helical" evidence="6">
    <location>
        <begin position="6"/>
        <end position="28"/>
    </location>
</feature>
<sequence length="260" mass="28192">MIGIIYFVAIIIANTLGAISGMGGGVLIKPIFDFIGVDSVAVISFYSSVAVFTMSLVSTTRQLQNGISFDKRNVTWLSLGALIGGIFGNQLLDEMLMSFSNDQHVKLVQISLTIITLLFALFYNNLDLKNLSLREVHWYFLCGLILGCLASLLGIGGGPINVSLLMLLFNLPIKQAGVYSIATILFSQLAKIITITIGSGLATFDMSRLLWIIPAAVIGGLLGARLSRILSEQKIQLVFNAMIILVIIINLYNAWSMKAV</sequence>
<dbReference type="Proteomes" id="UP000296883">
    <property type="component" value="Chromosome"/>
</dbReference>
<evidence type="ECO:0000256" key="6">
    <source>
        <dbReference type="RuleBase" id="RU363041"/>
    </source>
</evidence>
<dbReference type="Pfam" id="PF01925">
    <property type="entry name" value="TauE"/>
    <property type="match status" value="1"/>
</dbReference>
<dbReference type="PANTHER" id="PTHR43701:SF2">
    <property type="entry name" value="MEMBRANE TRANSPORTER PROTEIN YJNA-RELATED"/>
    <property type="match status" value="1"/>
</dbReference>
<evidence type="ECO:0000256" key="4">
    <source>
        <dbReference type="ARBA" id="ARBA00022989"/>
    </source>
</evidence>
<evidence type="ECO:0000256" key="3">
    <source>
        <dbReference type="ARBA" id="ARBA00022692"/>
    </source>
</evidence>
<feature type="transmembrane region" description="Helical" evidence="6">
    <location>
        <begin position="209"/>
        <end position="226"/>
    </location>
</feature>
<gene>
    <name evidence="8" type="ORF">E4031_07300</name>
    <name evidence="7" type="ORF">E4Z98_04475</name>
</gene>
<dbReference type="InterPro" id="IPR051598">
    <property type="entry name" value="TSUP/Inactive_protease-like"/>
</dbReference>
<dbReference type="PANTHER" id="PTHR43701">
    <property type="entry name" value="MEMBRANE TRANSPORTER PROTEIN MJ0441-RELATED"/>
    <property type="match status" value="1"/>
</dbReference>
<dbReference type="InterPro" id="IPR002781">
    <property type="entry name" value="TM_pro_TauE-like"/>
</dbReference>
<dbReference type="EMBL" id="SRHU01000024">
    <property type="protein sequence ID" value="TFZ40586.1"/>
    <property type="molecule type" value="Genomic_DNA"/>
</dbReference>
<evidence type="ECO:0000256" key="5">
    <source>
        <dbReference type="ARBA" id="ARBA00023136"/>
    </source>
</evidence>
<accession>A0AAJ5EDS8</accession>
<feature type="transmembrane region" description="Helical" evidence="6">
    <location>
        <begin position="74"/>
        <end position="92"/>
    </location>
</feature>
<feature type="transmembrane region" description="Helical" evidence="6">
    <location>
        <begin position="238"/>
        <end position="255"/>
    </location>
</feature>
<dbReference type="GO" id="GO:0005886">
    <property type="term" value="C:plasma membrane"/>
    <property type="evidence" value="ECO:0007669"/>
    <property type="project" value="UniProtKB-SubCell"/>
</dbReference>
<protein>
    <recommendedName>
        <fullName evidence="6">Probable membrane transporter protein</fullName>
    </recommendedName>
</protein>
<name>A0AAJ5EDS8_9ENTE</name>
<evidence type="ECO:0000313" key="8">
    <source>
        <dbReference type="EMBL" id="TFZ40586.1"/>
    </source>
</evidence>
<organism evidence="8 10">
    <name type="scientific">Vagococcus xieshaowenii</name>
    <dbReference type="NCBI Taxonomy" id="2562451"/>
    <lineage>
        <taxon>Bacteria</taxon>
        <taxon>Bacillati</taxon>
        <taxon>Bacillota</taxon>
        <taxon>Bacilli</taxon>
        <taxon>Lactobacillales</taxon>
        <taxon>Enterococcaceae</taxon>
        <taxon>Vagococcus</taxon>
    </lineage>
</organism>
<dbReference type="AlphaFoldDB" id="A0AAJ5EDS8"/>
<keyword evidence="4 6" id="KW-1133">Transmembrane helix</keyword>
<proteinExistence type="inferred from homology"/>
<dbReference type="EMBL" id="CP038865">
    <property type="protein sequence ID" value="QCA28606.1"/>
    <property type="molecule type" value="Genomic_DNA"/>
</dbReference>
<evidence type="ECO:0000313" key="10">
    <source>
        <dbReference type="Proteomes" id="UP000297725"/>
    </source>
</evidence>
<reference evidence="7 9" key="2">
    <citation type="journal article" date="2020" name="Int. J. Syst. Evol. Microbiol.">
        <title>Vagococcus xieshaowenii sp. nov., isolated from snow finch (Montifringilla taczanowskii) cloacal content.</title>
        <authorList>
            <person name="Ge Y."/>
            <person name="Yang J."/>
            <person name="Lai X.H."/>
            <person name="Zhang G."/>
            <person name="Jin D."/>
            <person name="Lu S."/>
            <person name="Wang B."/>
            <person name="Huang Y."/>
            <person name="Huang Y."/>
            <person name="Ren Z."/>
            <person name="Zhang X."/>
            <person name="Xu J."/>
        </authorList>
    </citation>
    <scope>NUCLEOTIDE SEQUENCE [LARGE SCALE GENOMIC DNA]</scope>
    <source>
        <strain evidence="7">Personal::cf-49</strain>
        <strain evidence="9">personal::cf-49</strain>
    </source>
</reference>
<keyword evidence="3 6" id="KW-0812">Transmembrane</keyword>
<feature type="transmembrane region" description="Helical" evidence="6">
    <location>
        <begin position="104"/>
        <end position="124"/>
    </location>
</feature>
<dbReference type="RefSeq" id="WP_135254792.1">
    <property type="nucleotide sequence ID" value="NZ_CP038865.1"/>
</dbReference>
<evidence type="ECO:0000313" key="7">
    <source>
        <dbReference type="EMBL" id="QCA28606.1"/>
    </source>
</evidence>
<reference evidence="8 10" key="1">
    <citation type="submission" date="2019-03" db="EMBL/GenBank/DDBJ databases">
        <title>Vagococcus sp. was isolated fron gut of Carduelis flavirostris.</title>
        <authorList>
            <person name="Ge Y."/>
        </authorList>
    </citation>
    <scope>NUCLEOTIDE SEQUENCE [LARGE SCALE GENOMIC DNA]</scope>
    <source>
        <strain evidence="8 10">CF-210</strain>
    </source>
</reference>
<keyword evidence="5 6" id="KW-0472">Membrane</keyword>
<feature type="transmembrane region" description="Helical" evidence="6">
    <location>
        <begin position="35"/>
        <end position="54"/>
    </location>
</feature>
<evidence type="ECO:0000256" key="1">
    <source>
        <dbReference type="ARBA" id="ARBA00004141"/>
    </source>
</evidence>
<dbReference type="Proteomes" id="UP000297725">
    <property type="component" value="Unassembled WGS sequence"/>
</dbReference>